<sequence>MIKLSKYSLLTCIFSVMLLSCADNKKNKESDLALDDEAIVAEATSLELPVKRIPNVSSGAEAYFSPNGKSVIFNGKMGQDTTHHVYTVNIDGTDLKKINAFGDDACSHYVPDGEHLIWTSTRDNVEMHRGNYSDPEDYPQGAELYMSDLDGKNIVRLTNNTQYDAEVGISPNGKIILFSRQTDGMIDLWTMSPDGSNQKQITFTEDLQEGGAFIMNDNKTILFRAWKKSEEGQEKMNMHIFTIDIDGKNMKQITHKSGTHWAPFPAPNGDHFAYVTVFPPNNYEIMLRSLKTGEEVRLTNNDGFDGFPAFSPDGKLMSFSSSRGNEKGDRSLKLFVMDVSSSNLGPKE</sequence>
<evidence type="ECO:0000256" key="2">
    <source>
        <dbReference type="SAM" id="SignalP"/>
    </source>
</evidence>
<dbReference type="InterPro" id="IPR011042">
    <property type="entry name" value="6-blade_b-propeller_TolB-like"/>
</dbReference>
<dbReference type="InterPro" id="IPR011659">
    <property type="entry name" value="WD40"/>
</dbReference>
<accession>A0ABS3SXX6</accession>
<gene>
    <name evidence="3" type="ORF">J4051_15805</name>
</gene>
<evidence type="ECO:0000313" key="4">
    <source>
        <dbReference type="Proteomes" id="UP000681315"/>
    </source>
</evidence>
<name>A0ABS3SXX6_9FLAO</name>
<dbReference type="RefSeq" id="WP_208234851.1">
    <property type="nucleotide sequence ID" value="NZ_JAGEVG010000021.1"/>
</dbReference>
<keyword evidence="2" id="KW-0732">Signal</keyword>
<feature type="chain" id="PRO_5047211843" evidence="2">
    <location>
        <begin position="23"/>
        <end position="348"/>
    </location>
</feature>
<dbReference type="EMBL" id="JAGEVG010000021">
    <property type="protein sequence ID" value="MBO3099743.1"/>
    <property type="molecule type" value="Genomic_DNA"/>
</dbReference>
<keyword evidence="4" id="KW-1185">Reference proteome</keyword>
<reference evidence="3 4" key="1">
    <citation type="submission" date="2021-03" db="EMBL/GenBank/DDBJ databases">
        <title>Gelidibacter sp. nov., isolated from costal sediment.</title>
        <authorList>
            <person name="Lun K.-Y."/>
        </authorList>
    </citation>
    <scope>NUCLEOTIDE SEQUENCE [LARGE SCALE GENOMIC DNA]</scope>
    <source>
        <strain evidence="3 4">DF109</strain>
    </source>
</reference>
<dbReference type="PANTHER" id="PTHR36842:SF1">
    <property type="entry name" value="PROTEIN TOLB"/>
    <property type="match status" value="1"/>
</dbReference>
<dbReference type="SUPFAM" id="SSF82171">
    <property type="entry name" value="DPP6 N-terminal domain-like"/>
    <property type="match status" value="1"/>
</dbReference>
<comment type="caution">
    <text evidence="3">The sequence shown here is derived from an EMBL/GenBank/DDBJ whole genome shotgun (WGS) entry which is preliminary data.</text>
</comment>
<protein>
    <submittedName>
        <fullName evidence="3">PD40 domain-containing protein</fullName>
    </submittedName>
</protein>
<dbReference type="PROSITE" id="PS51257">
    <property type="entry name" value="PROKAR_LIPOPROTEIN"/>
    <property type="match status" value="1"/>
</dbReference>
<proteinExistence type="inferred from homology"/>
<evidence type="ECO:0000313" key="3">
    <source>
        <dbReference type="EMBL" id="MBO3099743.1"/>
    </source>
</evidence>
<feature type="signal peptide" evidence="2">
    <location>
        <begin position="1"/>
        <end position="22"/>
    </location>
</feature>
<dbReference type="Proteomes" id="UP000681315">
    <property type="component" value="Unassembled WGS sequence"/>
</dbReference>
<dbReference type="PANTHER" id="PTHR36842">
    <property type="entry name" value="PROTEIN TOLB HOMOLOG"/>
    <property type="match status" value="1"/>
</dbReference>
<dbReference type="Pfam" id="PF07676">
    <property type="entry name" value="PD40"/>
    <property type="match status" value="3"/>
</dbReference>
<comment type="similarity">
    <text evidence="1">Belongs to the TolB family.</text>
</comment>
<dbReference type="Gene3D" id="2.120.10.30">
    <property type="entry name" value="TolB, C-terminal domain"/>
    <property type="match status" value="2"/>
</dbReference>
<organism evidence="3 4">
    <name type="scientific">Gelidibacter pelagius</name>
    <dbReference type="NCBI Taxonomy" id="2819985"/>
    <lineage>
        <taxon>Bacteria</taxon>
        <taxon>Pseudomonadati</taxon>
        <taxon>Bacteroidota</taxon>
        <taxon>Flavobacteriia</taxon>
        <taxon>Flavobacteriales</taxon>
        <taxon>Flavobacteriaceae</taxon>
        <taxon>Gelidibacter</taxon>
    </lineage>
</organism>
<evidence type="ECO:0000256" key="1">
    <source>
        <dbReference type="ARBA" id="ARBA00009820"/>
    </source>
</evidence>